<reference evidence="6" key="2">
    <citation type="journal article" date="2021" name="PeerJ">
        <title>Extensive microbial diversity within the chicken gut microbiome revealed by metagenomics and culture.</title>
        <authorList>
            <person name="Gilroy R."/>
            <person name="Ravi A."/>
            <person name="Getino M."/>
            <person name="Pursley I."/>
            <person name="Horton D.L."/>
            <person name="Alikhan N.F."/>
            <person name="Baker D."/>
            <person name="Gharbi K."/>
            <person name="Hall N."/>
            <person name="Watson M."/>
            <person name="Adriaenssens E.M."/>
            <person name="Foster-Nyarko E."/>
            <person name="Jarju S."/>
            <person name="Secka A."/>
            <person name="Antonio M."/>
            <person name="Oren A."/>
            <person name="Chaudhuri R.R."/>
            <person name="La Ragione R."/>
            <person name="Hildebrand F."/>
            <person name="Pallen M.J."/>
        </authorList>
    </citation>
    <scope>NUCLEOTIDE SEQUENCE</scope>
    <source>
        <strain evidence="6">ChiBcec7-5410</strain>
    </source>
</reference>
<evidence type="ECO:0000256" key="3">
    <source>
        <dbReference type="ARBA" id="ARBA00023239"/>
    </source>
</evidence>
<dbReference type="NCBIfam" id="TIGR01093">
    <property type="entry name" value="aroD"/>
    <property type="match status" value="1"/>
</dbReference>
<feature type="binding site" evidence="5">
    <location>
        <position position="234"/>
    </location>
    <ligand>
        <name>3-dehydroquinate</name>
        <dbReference type="ChEBI" id="CHEBI:32364"/>
    </ligand>
</feature>
<reference evidence="6" key="1">
    <citation type="submission" date="2020-10" db="EMBL/GenBank/DDBJ databases">
        <authorList>
            <person name="Gilroy R."/>
        </authorList>
    </citation>
    <scope>NUCLEOTIDE SEQUENCE</scope>
    <source>
        <strain evidence="6">ChiBcec7-5410</strain>
    </source>
</reference>
<feature type="active site" description="Proton donor/acceptor" evidence="5">
    <location>
        <position position="146"/>
    </location>
</feature>
<keyword evidence="2 5" id="KW-0057">Aromatic amino acid biosynthesis</keyword>
<feature type="binding site" evidence="5">
    <location>
        <position position="85"/>
    </location>
    <ligand>
        <name>3-dehydroquinate</name>
        <dbReference type="ChEBI" id="CHEBI:32364"/>
    </ligand>
</feature>
<dbReference type="PANTHER" id="PTHR43699">
    <property type="entry name" value="3-DEHYDROQUINATE DEHYDRATASE"/>
    <property type="match status" value="1"/>
</dbReference>
<comment type="similarity">
    <text evidence="5">Belongs to the type-I 3-dehydroquinase family.</text>
</comment>
<dbReference type="InterPro" id="IPR050146">
    <property type="entry name" value="Type-I_3-dehydroquinase"/>
</dbReference>
<dbReference type="Pfam" id="PF01487">
    <property type="entry name" value="DHquinase_I"/>
    <property type="match status" value="1"/>
</dbReference>
<dbReference type="EC" id="4.2.1.10" evidence="5"/>
<evidence type="ECO:0000256" key="5">
    <source>
        <dbReference type="HAMAP-Rule" id="MF_00214"/>
    </source>
</evidence>
<dbReference type="PANTHER" id="PTHR43699:SF1">
    <property type="entry name" value="3-DEHYDROQUINATE DEHYDRATASE"/>
    <property type="match status" value="1"/>
</dbReference>
<gene>
    <name evidence="5 6" type="primary">aroD</name>
    <name evidence="6" type="ORF">IAC43_01365</name>
</gene>
<protein>
    <recommendedName>
        <fullName evidence="5">3-dehydroquinate dehydratase</fullName>
        <shortName evidence="5">3-dehydroquinase</shortName>
        <ecNumber evidence="5">4.2.1.10</ecNumber>
    </recommendedName>
    <alternativeName>
        <fullName evidence="5">Type I DHQase</fullName>
    </alternativeName>
    <alternativeName>
        <fullName evidence="5">Type I dehydroquinase</fullName>
        <shortName evidence="5">DHQ1</shortName>
    </alternativeName>
</protein>
<feature type="binding site" evidence="5">
    <location>
        <position position="238"/>
    </location>
    <ligand>
        <name>3-dehydroquinate</name>
        <dbReference type="ChEBI" id="CHEBI:32364"/>
    </ligand>
</feature>
<proteinExistence type="inferred from homology"/>
<dbReference type="EMBL" id="DVLW01000035">
    <property type="protein sequence ID" value="HIT93814.1"/>
    <property type="molecule type" value="Genomic_DNA"/>
</dbReference>
<dbReference type="AlphaFoldDB" id="A0A9D1H733"/>
<dbReference type="CDD" id="cd00502">
    <property type="entry name" value="DHQase_I"/>
    <property type="match status" value="1"/>
</dbReference>
<keyword evidence="3 5" id="KW-0456">Lyase</keyword>
<dbReference type="GO" id="GO:0046279">
    <property type="term" value="P:3,4-dihydroxybenzoate biosynthetic process"/>
    <property type="evidence" value="ECO:0007669"/>
    <property type="project" value="UniProtKB-ARBA"/>
</dbReference>
<feature type="active site" description="Schiff-base intermediate with substrate" evidence="5">
    <location>
        <position position="173"/>
    </location>
</feature>
<evidence type="ECO:0000256" key="2">
    <source>
        <dbReference type="ARBA" id="ARBA00023141"/>
    </source>
</evidence>
<dbReference type="GO" id="GO:0003855">
    <property type="term" value="F:3-dehydroquinate dehydratase activity"/>
    <property type="evidence" value="ECO:0007669"/>
    <property type="project" value="UniProtKB-UniRule"/>
</dbReference>
<evidence type="ECO:0000256" key="1">
    <source>
        <dbReference type="ARBA" id="ARBA00001864"/>
    </source>
</evidence>
<dbReference type="GO" id="GO:0009423">
    <property type="term" value="P:chorismate biosynthetic process"/>
    <property type="evidence" value="ECO:0007669"/>
    <property type="project" value="UniProtKB-UniRule"/>
</dbReference>
<dbReference type="Gene3D" id="3.20.20.70">
    <property type="entry name" value="Aldolase class I"/>
    <property type="match status" value="1"/>
</dbReference>
<comment type="pathway">
    <text evidence="5">Metabolic intermediate biosynthesis; chorismate biosynthesis; chorismate from D-erythrose 4-phosphate and phosphoenolpyruvate: step 3/7.</text>
</comment>
<keyword evidence="5" id="KW-0028">Amino-acid biosynthesis</keyword>
<comment type="caution">
    <text evidence="6">The sequence shown here is derived from an EMBL/GenBank/DDBJ whole genome shotgun (WGS) entry which is preliminary data.</text>
</comment>
<dbReference type="FunFam" id="3.20.20.70:FF:000047">
    <property type="entry name" value="3-dehydroquinate dehydratase"/>
    <property type="match status" value="1"/>
</dbReference>
<dbReference type="SUPFAM" id="SSF51569">
    <property type="entry name" value="Aldolase"/>
    <property type="match status" value="1"/>
</dbReference>
<comment type="catalytic activity">
    <reaction evidence="1 5">
        <text>3-dehydroquinate = 3-dehydroshikimate + H2O</text>
        <dbReference type="Rhea" id="RHEA:21096"/>
        <dbReference type="ChEBI" id="CHEBI:15377"/>
        <dbReference type="ChEBI" id="CHEBI:16630"/>
        <dbReference type="ChEBI" id="CHEBI:32364"/>
        <dbReference type="EC" id="4.2.1.10"/>
    </reaction>
</comment>
<comment type="subunit">
    <text evidence="5">Homodimer.</text>
</comment>
<dbReference type="GO" id="GO:0009073">
    <property type="term" value="P:aromatic amino acid family biosynthetic process"/>
    <property type="evidence" value="ECO:0007669"/>
    <property type="project" value="UniProtKB-KW"/>
</dbReference>
<evidence type="ECO:0000313" key="6">
    <source>
        <dbReference type="EMBL" id="HIT93814.1"/>
    </source>
</evidence>
<organism evidence="6 7">
    <name type="scientific">Candidatus Faecivivens stercoripullorum</name>
    <dbReference type="NCBI Taxonomy" id="2840805"/>
    <lineage>
        <taxon>Bacteria</taxon>
        <taxon>Bacillati</taxon>
        <taxon>Bacillota</taxon>
        <taxon>Clostridia</taxon>
        <taxon>Eubacteriales</taxon>
        <taxon>Oscillospiraceae</taxon>
        <taxon>Oscillospiraceae incertae sedis</taxon>
        <taxon>Candidatus Faecivivens</taxon>
    </lineage>
</organism>
<dbReference type="Proteomes" id="UP000824160">
    <property type="component" value="Unassembled WGS sequence"/>
</dbReference>
<dbReference type="HAMAP" id="MF_00214">
    <property type="entry name" value="AroD"/>
    <property type="match status" value="1"/>
</dbReference>
<feature type="binding site" evidence="5">
    <location>
        <begin position="49"/>
        <end position="51"/>
    </location>
    <ligand>
        <name>3-dehydroquinate</name>
        <dbReference type="ChEBI" id="CHEBI:32364"/>
    </ligand>
</feature>
<evidence type="ECO:0000313" key="7">
    <source>
        <dbReference type="Proteomes" id="UP000824160"/>
    </source>
</evidence>
<name>A0A9D1H733_9FIRM</name>
<comment type="function">
    <text evidence="5">Involved in the third step of the chorismate pathway, which leads to the biosynthesis of aromatic amino acids. Catalyzes the cis-dehydration of 3-dehydroquinate (DHQ) and introduces the first double bond of the aromatic ring to yield 3-dehydroshikimate.</text>
</comment>
<evidence type="ECO:0000256" key="4">
    <source>
        <dbReference type="ARBA" id="ARBA00023270"/>
    </source>
</evidence>
<dbReference type="GO" id="GO:0008652">
    <property type="term" value="P:amino acid biosynthetic process"/>
    <property type="evidence" value="ECO:0007669"/>
    <property type="project" value="UniProtKB-KW"/>
</dbReference>
<comment type="caution">
    <text evidence="5">Lacks conserved residue(s) required for the propagation of feature annotation.</text>
</comment>
<dbReference type="InterPro" id="IPR013785">
    <property type="entry name" value="Aldolase_TIM"/>
</dbReference>
<accession>A0A9D1H733</accession>
<keyword evidence="4 5" id="KW-0704">Schiff base</keyword>
<dbReference type="InterPro" id="IPR001381">
    <property type="entry name" value="DHquinase_I"/>
</dbReference>
<sequence length="260" mass="28235">MKTVSVQGLTLGSGRPKICIPVTAKNHAEIISQGRQIADCKGVCADLCEWRIDWFDGVWDRQALKETGSALREILQGMPLLVTFRTKQEGGNLICDSERYRTLIENICADGYADMVDIELFTAGEDGKELAKLAAEKGIKTIFSSHDFLKTPPRDEILSRLEKMEQLGADICKIAVMPHTPEDVLTLLSATEERARVSGVPLITMAMGPLGTVSRVCGELVGSCLTFGTLGAASAPGQLPAEKLAQTLEMLRLRRGEKCG</sequence>
<feature type="binding site" evidence="5">
    <location>
        <position position="215"/>
    </location>
    <ligand>
        <name>3-dehydroquinate</name>
        <dbReference type="ChEBI" id="CHEBI:32364"/>
    </ligand>
</feature>